<dbReference type="EMBL" id="JBHUFZ010000011">
    <property type="protein sequence ID" value="MFD1889660.1"/>
    <property type="molecule type" value="Genomic_DNA"/>
</dbReference>
<evidence type="ECO:0000313" key="3">
    <source>
        <dbReference type="Proteomes" id="UP001597326"/>
    </source>
</evidence>
<name>A0ABW4RTT2_9ACTN</name>
<keyword evidence="3" id="KW-1185">Reference proteome</keyword>
<proteinExistence type="predicted"/>
<reference evidence="3" key="1">
    <citation type="journal article" date="2019" name="Int. J. Syst. Evol. Microbiol.">
        <title>The Global Catalogue of Microorganisms (GCM) 10K type strain sequencing project: providing services to taxonomists for standard genome sequencing and annotation.</title>
        <authorList>
            <consortium name="The Broad Institute Genomics Platform"/>
            <consortium name="The Broad Institute Genome Sequencing Center for Infectious Disease"/>
            <person name="Wu L."/>
            <person name="Ma J."/>
        </authorList>
    </citation>
    <scope>NUCLEOTIDE SEQUENCE [LARGE SCALE GENOMIC DNA]</scope>
    <source>
        <strain evidence="3">CAIM 431</strain>
    </source>
</reference>
<accession>A0ABW4RTT2</accession>
<protein>
    <submittedName>
        <fullName evidence="2">Uncharacterized protein</fullName>
    </submittedName>
</protein>
<evidence type="ECO:0000313" key="2">
    <source>
        <dbReference type="EMBL" id="MFD1889660.1"/>
    </source>
</evidence>
<evidence type="ECO:0000256" key="1">
    <source>
        <dbReference type="SAM" id="SignalP"/>
    </source>
</evidence>
<dbReference type="Proteomes" id="UP001597326">
    <property type="component" value="Unassembled WGS sequence"/>
</dbReference>
<comment type="caution">
    <text evidence="2">The sequence shown here is derived from an EMBL/GenBank/DDBJ whole genome shotgun (WGS) entry which is preliminary data.</text>
</comment>
<organism evidence="2 3">
    <name type="scientific">Luteococcus peritonei</name>
    <dbReference type="NCBI Taxonomy" id="88874"/>
    <lineage>
        <taxon>Bacteria</taxon>
        <taxon>Bacillati</taxon>
        <taxon>Actinomycetota</taxon>
        <taxon>Actinomycetes</taxon>
        <taxon>Propionibacteriales</taxon>
        <taxon>Propionibacteriaceae</taxon>
        <taxon>Luteococcus</taxon>
    </lineage>
</organism>
<dbReference type="RefSeq" id="WP_343872730.1">
    <property type="nucleotide sequence ID" value="NZ_BAAAIX010000009.1"/>
</dbReference>
<keyword evidence="1" id="KW-0732">Signal</keyword>
<gene>
    <name evidence="2" type="ORF">ACFSCS_05570</name>
</gene>
<feature type="signal peptide" evidence="1">
    <location>
        <begin position="1"/>
        <end position="26"/>
    </location>
</feature>
<feature type="chain" id="PRO_5046481808" evidence="1">
    <location>
        <begin position="27"/>
        <end position="98"/>
    </location>
</feature>
<sequence length="98" mass="9644">MPKPLQLACCAMALAGGVLLATSNQALPGAAAADPALRPAVQVPTTAGLPTARPLPTATVPGQARAGSVCRAGQQGLEIDGISCIATATGLRWTAATR</sequence>